<dbReference type="InterPro" id="IPR050695">
    <property type="entry name" value="N-acetylmuramoyl_amidase_3"/>
</dbReference>
<keyword evidence="1" id="KW-0378">Hydrolase</keyword>
<dbReference type="Gene3D" id="3.30.457.10">
    <property type="entry name" value="Copper amine oxidase-like, N-terminal domain"/>
    <property type="match status" value="1"/>
</dbReference>
<dbReference type="Pfam" id="PF11741">
    <property type="entry name" value="AMIN"/>
    <property type="match status" value="1"/>
</dbReference>
<dbReference type="GO" id="GO:0009253">
    <property type="term" value="P:peptidoglycan catabolic process"/>
    <property type="evidence" value="ECO:0007669"/>
    <property type="project" value="InterPro"/>
</dbReference>
<dbReference type="InterPro" id="IPR021731">
    <property type="entry name" value="AMIN_dom"/>
</dbReference>
<dbReference type="Proteomes" id="UP000199287">
    <property type="component" value="Unassembled WGS sequence"/>
</dbReference>
<feature type="domain" description="MurNAc-LAA" evidence="4">
    <location>
        <begin position="614"/>
        <end position="731"/>
    </location>
</feature>
<reference evidence="6" key="1">
    <citation type="submission" date="2016-10" db="EMBL/GenBank/DDBJ databases">
        <authorList>
            <person name="Varghese N."/>
            <person name="Submissions S."/>
        </authorList>
    </citation>
    <scope>NUCLEOTIDE SEQUENCE [LARGE SCALE GENOMIC DNA]</scope>
    <source>
        <strain evidence="6">Z-7934</strain>
    </source>
</reference>
<keyword evidence="6" id="KW-1185">Reference proteome</keyword>
<evidence type="ECO:0000256" key="3">
    <source>
        <dbReference type="SAM" id="SignalP"/>
    </source>
</evidence>
<dbReference type="PANTHER" id="PTHR30404">
    <property type="entry name" value="N-ACETYLMURAMOYL-L-ALANINE AMIDASE"/>
    <property type="match status" value="1"/>
</dbReference>
<dbReference type="Gene3D" id="3.40.630.40">
    <property type="entry name" value="Zn-dependent exopeptidases"/>
    <property type="match status" value="1"/>
</dbReference>
<dbReference type="PANTHER" id="PTHR30404:SF0">
    <property type="entry name" value="N-ACETYLMURAMOYL-L-ALANINE AMIDASE AMIC"/>
    <property type="match status" value="1"/>
</dbReference>
<evidence type="ECO:0000259" key="4">
    <source>
        <dbReference type="SMART" id="SM00646"/>
    </source>
</evidence>
<protein>
    <submittedName>
        <fullName evidence="5">N-acetylmuramoyl-L-alanine amidase</fullName>
    </submittedName>
</protein>
<dbReference type="CDD" id="cd02696">
    <property type="entry name" value="MurNAc-LAA"/>
    <property type="match status" value="1"/>
</dbReference>
<dbReference type="STRING" id="69895.SAMN05192551_106190"/>
<dbReference type="SMART" id="SM00646">
    <property type="entry name" value="Ami_3"/>
    <property type="match status" value="1"/>
</dbReference>
<evidence type="ECO:0000256" key="1">
    <source>
        <dbReference type="ARBA" id="ARBA00022801"/>
    </source>
</evidence>
<evidence type="ECO:0000313" key="6">
    <source>
        <dbReference type="Proteomes" id="UP000199287"/>
    </source>
</evidence>
<dbReference type="InterPro" id="IPR036582">
    <property type="entry name" value="Mao_N_sf"/>
</dbReference>
<keyword evidence="3" id="KW-0732">Signal</keyword>
<dbReference type="GO" id="GO:0008745">
    <property type="term" value="F:N-acetylmuramoyl-L-alanine amidase activity"/>
    <property type="evidence" value="ECO:0007669"/>
    <property type="project" value="InterPro"/>
</dbReference>
<sequence length="745" mass="84379">MKRKLKLGLGVLVLMILCVSMPAFADVPTIRAEVDERMVDIPVVQMTMDGEAIASDVPPVLLQHQEQYRTLVPVAVIAEKTGATVSWDGEKRQVKIETEDKEINLTIDSANVEVNGERKILPSQVPAKIVTYQERGRTMVPVAFVGQELGLDVGWDGENRRVVITSPEKEETEESSEPEETSEVEESTLRPDEEERTHEESLIEEELLGDEAQLKDISIKMVEGMPEIRLKTGEEVAFNTAQLMNPQRLVFDLNHTRLRMDQSDAMQEDKTVKVTAPSNAYISGVRSSQFEKTPWVTRLVLDMKNDIGHDVRYDEATGEMVIRLIHYVDEVRFERYNAKEVVVIAGSNAHDYNLMKLDGPHRLVIDTMDSVLNPGHRFPDFNVGGRVADRVRVSEFTPDHHYDPEDKIVRTVIDLNKVPDMDDLYFDKQNGRLVVHLEGKPDEGYRYVETGWTSAHLTFFGDKAVDYELEVDESAGIVKLIMPKDNMDIPFELLDVDDPLIEFIQITENTDGDKLIANVHVKAGVEIRSPGIKNTRNLSLEFTNRDMRYREKLIVIDAGHGGRDPGATSTTLNMPEKDVVLEVALEAEKLLQEAGFRTYMTRRDDTFVSLEDRAAISNQLNADVFVSVHANAAPRADLKGVETLYYPSENSSTDFRDNLRLAEIFQEEMVRTLNASSHRINARDRLYVLRETNMPAIITEIGFLTNPEEEQLLATTQYRKRAAEGIRNAVIRYVEETGTHLSEIR</sequence>
<accession>A0A1I3FIM6</accession>
<dbReference type="SUPFAM" id="SSF55383">
    <property type="entry name" value="Copper amine oxidase, domain N"/>
    <property type="match status" value="1"/>
</dbReference>
<feature type="signal peptide" evidence="3">
    <location>
        <begin position="1"/>
        <end position="25"/>
    </location>
</feature>
<dbReference type="Pfam" id="PF07833">
    <property type="entry name" value="Cu_amine_oxidN1"/>
    <property type="match status" value="1"/>
</dbReference>
<organism evidence="5 6">
    <name type="scientific">Tindallia magadiensis</name>
    <dbReference type="NCBI Taxonomy" id="69895"/>
    <lineage>
        <taxon>Bacteria</taxon>
        <taxon>Bacillati</taxon>
        <taxon>Bacillota</taxon>
        <taxon>Clostridia</taxon>
        <taxon>Peptostreptococcales</taxon>
        <taxon>Tindalliaceae</taxon>
        <taxon>Tindallia</taxon>
    </lineage>
</organism>
<dbReference type="Pfam" id="PF01520">
    <property type="entry name" value="Amidase_3"/>
    <property type="match status" value="1"/>
</dbReference>
<feature type="compositionally biased region" description="Basic and acidic residues" evidence="2">
    <location>
        <begin position="187"/>
        <end position="201"/>
    </location>
</feature>
<dbReference type="RefSeq" id="WP_177208894.1">
    <property type="nucleotide sequence ID" value="NZ_FOQA01000006.1"/>
</dbReference>
<gene>
    <name evidence="5" type="ORF">SAMN05192551_106190</name>
</gene>
<feature type="chain" id="PRO_5011492902" evidence="3">
    <location>
        <begin position="26"/>
        <end position="745"/>
    </location>
</feature>
<feature type="region of interest" description="Disordered" evidence="2">
    <location>
        <begin position="165"/>
        <end position="201"/>
    </location>
</feature>
<dbReference type="SUPFAM" id="SSF53187">
    <property type="entry name" value="Zn-dependent exopeptidases"/>
    <property type="match status" value="1"/>
</dbReference>
<dbReference type="GO" id="GO:0030288">
    <property type="term" value="C:outer membrane-bounded periplasmic space"/>
    <property type="evidence" value="ECO:0007669"/>
    <property type="project" value="TreeGrafter"/>
</dbReference>
<dbReference type="InterPro" id="IPR012854">
    <property type="entry name" value="Cu_amine_oxidase-like_N"/>
</dbReference>
<feature type="compositionally biased region" description="Acidic residues" evidence="2">
    <location>
        <begin position="170"/>
        <end position="186"/>
    </location>
</feature>
<name>A0A1I3FIM6_9FIRM</name>
<proteinExistence type="predicted"/>
<dbReference type="Gene3D" id="2.60.40.3500">
    <property type="match status" value="2"/>
</dbReference>
<dbReference type="InterPro" id="IPR002508">
    <property type="entry name" value="MurNAc-LAA_cat"/>
</dbReference>
<evidence type="ECO:0000256" key="2">
    <source>
        <dbReference type="SAM" id="MobiDB-lite"/>
    </source>
</evidence>
<evidence type="ECO:0000313" key="5">
    <source>
        <dbReference type="EMBL" id="SFI11054.1"/>
    </source>
</evidence>
<dbReference type="EMBL" id="FOQA01000006">
    <property type="protein sequence ID" value="SFI11054.1"/>
    <property type="molecule type" value="Genomic_DNA"/>
</dbReference>
<dbReference type="AlphaFoldDB" id="A0A1I3FIM6"/>